<dbReference type="AlphaFoldDB" id="A0A392QL27"/>
<feature type="non-terminal residue" evidence="1">
    <location>
        <position position="1"/>
    </location>
</feature>
<keyword evidence="2" id="KW-1185">Reference proteome</keyword>
<accession>A0A392QL27</accession>
<name>A0A392QL27_9FABA</name>
<comment type="caution">
    <text evidence="1">The sequence shown here is derived from an EMBL/GenBank/DDBJ whole genome shotgun (WGS) entry which is preliminary data.</text>
</comment>
<dbReference type="EMBL" id="LXQA010140415">
    <property type="protein sequence ID" value="MCI24246.1"/>
    <property type="molecule type" value="Genomic_DNA"/>
</dbReference>
<dbReference type="Proteomes" id="UP000265520">
    <property type="component" value="Unassembled WGS sequence"/>
</dbReference>
<sequence>GSPTCLDIGRYDNDEAGKRLNLTEHESYRVIFVDAASYEAEFIKSVV</sequence>
<organism evidence="1 2">
    <name type="scientific">Trifolium medium</name>
    <dbReference type="NCBI Taxonomy" id="97028"/>
    <lineage>
        <taxon>Eukaryota</taxon>
        <taxon>Viridiplantae</taxon>
        <taxon>Streptophyta</taxon>
        <taxon>Embryophyta</taxon>
        <taxon>Tracheophyta</taxon>
        <taxon>Spermatophyta</taxon>
        <taxon>Magnoliopsida</taxon>
        <taxon>eudicotyledons</taxon>
        <taxon>Gunneridae</taxon>
        <taxon>Pentapetalae</taxon>
        <taxon>rosids</taxon>
        <taxon>fabids</taxon>
        <taxon>Fabales</taxon>
        <taxon>Fabaceae</taxon>
        <taxon>Papilionoideae</taxon>
        <taxon>50 kb inversion clade</taxon>
        <taxon>NPAAA clade</taxon>
        <taxon>Hologalegina</taxon>
        <taxon>IRL clade</taxon>
        <taxon>Trifolieae</taxon>
        <taxon>Trifolium</taxon>
    </lineage>
</organism>
<evidence type="ECO:0000313" key="1">
    <source>
        <dbReference type="EMBL" id="MCI24246.1"/>
    </source>
</evidence>
<protein>
    <submittedName>
        <fullName evidence="1">Kunitz-type trypsin inhibitor-like 2 protein</fullName>
    </submittedName>
</protein>
<evidence type="ECO:0000313" key="2">
    <source>
        <dbReference type="Proteomes" id="UP000265520"/>
    </source>
</evidence>
<proteinExistence type="predicted"/>
<reference evidence="1 2" key="1">
    <citation type="journal article" date="2018" name="Front. Plant Sci.">
        <title>Red Clover (Trifolium pratense) and Zigzag Clover (T. medium) - A Picture of Genomic Similarities and Differences.</title>
        <authorList>
            <person name="Dluhosova J."/>
            <person name="Istvanek J."/>
            <person name="Nedelnik J."/>
            <person name="Repkova J."/>
        </authorList>
    </citation>
    <scope>NUCLEOTIDE SEQUENCE [LARGE SCALE GENOMIC DNA]</scope>
    <source>
        <strain evidence="2">cv. 10/8</strain>
        <tissue evidence="1">Leaf</tissue>
    </source>
</reference>